<evidence type="ECO:0000313" key="2">
    <source>
        <dbReference type="EMBL" id="EFC47340.1"/>
    </source>
</evidence>
<proteinExistence type="predicted"/>
<keyword evidence="2" id="KW-0808">Transferase</keyword>
<dbReference type="AlphaFoldDB" id="D2V7A4"/>
<dbReference type="OMA" id="MPMITLY"/>
<dbReference type="eggNOG" id="ENOG502SC83">
    <property type="taxonomic scope" value="Eukaryota"/>
</dbReference>
<dbReference type="PROSITE" id="PS51186">
    <property type="entry name" value="GNAT"/>
    <property type="match status" value="1"/>
</dbReference>
<accession>D2V7A4</accession>
<dbReference type="KEGG" id="ngr:NAEGRDRAFT_64724"/>
<dbReference type="InParanoid" id="D2V7A4"/>
<reference evidence="2 3" key="1">
    <citation type="journal article" date="2010" name="Cell">
        <title>The genome of Naegleria gruberi illuminates early eukaryotic versatility.</title>
        <authorList>
            <person name="Fritz-Laylin L.K."/>
            <person name="Prochnik S.E."/>
            <person name="Ginger M.L."/>
            <person name="Dacks J.B."/>
            <person name="Carpenter M.L."/>
            <person name="Field M.C."/>
            <person name="Kuo A."/>
            <person name="Paredez A."/>
            <person name="Chapman J."/>
            <person name="Pham J."/>
            <person name="Shu S."/>
            <person name="Neupane R."/>
            <person name="Cipriano M."/>
            <person name="Mancuso J."/>
            <person name="Tu H."/>
            <person name="Salamov A."/>
            <person name="Lindquist E."/>
            <person name="Shapiro H."/>
            <person name="Lucas S."/>
            <person name="Grigoriev I.V."/>
            <person name="Cande W.Z."/>
            <person name="Fulton C."/>
            <person name="Rokhsar D.S."/>
            <person name="Dawson S.C."/>
        </authorList>
    </citation>
    <scope>NUCLEOTIDE SEQUENCE [LARGE SCALE GENOMIC DNA]</scope>
    <source>
        <strain evidence="2 3">NEG-M</strain>
    </source>
</reference>
<dbReference type="GO" id="GO:0016747">
    <property type="term" value="F:acyltransferase activity, transferring groups other than amino-acyl groups"/>
    <property type="evidence" value="ECO:0007669"/>
    <property type="project" value="InterPro"/>
</dbReference>
<feature type="domain" description="N-acetyltransferase" evidence="1">
    <location>
        <begin position="8"/>
        <end position="148"/>
    </location>
</feature>
<protein>
    <submittedName>
        <fullName evidence="2">GCN5-related N-acetyltransferase</fullName>
    </submittedName>
</protein>
<dbReference type="InterPro" id="IPR016181">
    <property type="entry name" value="Acyl_CoA_acyltransferase"/>
</dbReference>
<dbReference type="OrthoDB" id="7305308at2759"/>
<sequence>MSSPSSHTILCISTPSQIASCLATYQELRPHLIDEQQFVLQIEHQQKQDGFRLNAISIGDEIVALVGYRIMTTTAWGKIVYIDDLVCKESHRGKGLGSQLLHFVDNFAKENGCKQVHLDSGYQRNAAHKVYLNNGYILGCHHFIKTLN</sequence>
<dbReference type="Pfam" id="PF00583">
    <property type="entry name" value="Acetyltransf_1"/>
    <property type="match status" value="1"/>
</dbReference>
<organism evidence="3">
    <name type="scientific">Naegleria gruberi</name>
    <name type="common">Amoeba</name>
    <dbReference type="NCBI Taxonomy" id="5762"/>
    <lineage>
        <taxon>Eukaryota</taxon>
        <taxon>Discoba</taxon>
        <taxon>Heterolobosea</taxon>
        <taxon>Tetramitia</taxon>
        <taxon>Eutetramitia</taxon>
        <taxon>Vahlkampfiidae</taxon>
        <taxon>Naegleria</taxon>
    </lineage>
</organism>
<name>D2V7A4_NAEGR</name>
<dbReference type="InterPro" id="IPR000182">
    <property type="entry name" value="GNAT_dom"/>
</dbReference>
<dbReference type="Gene3D" id="3.40.630.30">
    <property type="match status" value="1"/>
</dbReference>
<dbReference type="CDD" id="cd04301">
    <property type="entry name" value="NAT_SF"/>
    <property type="match status" value="1"/>
</dbReference>
<dbReference type="VEuPathDB" id="AmoebaDB:NAEGRDRAFT_64724"/>
<dbReference type="GeneID" id="8848985"/>
<keyword evidence="3" id="KW-1185">Reference proteome</keyword>
<dbReference type="RefSeq" id="XP_002680084.1">
    <property type="nucleotide sequence ID" value="XM_002680038.1"/>
</dbReference>
<dbReference type="SUPFAM" id="SSF55729">
    <property type="entry name" value="Acyl-CoA N-acyltransferases (Nat)"/>
    <property type="match status" value="1"/>
</dbReference>
<evidence type="ECO:0000313" key="3">
    <source>
        <dbReference type="Proteomes" id="UP000006671"/>
    </source>
</evidence>
<evidence type="ECO:0000259" key="1">
    <source>
        <dbReference type="PROSITE" id="PS51186"/>
    </source>
</evidence>
<dbReference type="Proteomes" id="UP000006671">
    <property type="component" value="Unassembled WGS sequence"/>
</dbReference>
<dbReference type="EMBL" id="GG738855">
    <property type="protein sequence ID" value="EFC47340.1"/>
    <property type="molecule type" value="Genomic_DNA"/>
</dbReference>
<gene>
    <name evidence="2" type="ORF">NAEGRDRAFT_64724</name>
</gene>
<dbReference type="STRING" id="5762.D2V7A4"/>